<dbReference type="GO" id="GO:0016491">
    <property type="term" value="F:oxidoreductase activity"/>
    <property type="evidence" value="ECO:0007669"/>
    <property type="project" value="UniProtKB-KW"/>
</dbReference>
<dbReference type="PANTHER" id="PTHR42949:SF3">
    <property type="entry name" value="ANAEROBIC GLYCEROL-3-PHOSPHATE DEHYDROGENASE SUBUNIT B"/>
    <property type="match status" value="1"/>
</dbReference>
<dbReference type="SUPFAM" id="SSF51905">
    <property type="entry name" value="FAD/NAD(P)-binding domain"/>
    <property type="match status" value="1"/>
</dbReference>
<dbReference type="PRINTS" id="PR00411">
    <property type="entry name" value="PNDRDTASEI"/>
</dbReference>
<dbReference type="AlphaFoldDB" id="A0A3M8DHV5"/>
<dbReference type="Proteomes" id="UP000271031">
    <property type="component" value="Unassembled WGS sequence"/>
</dbReference>
<comment type="caution">
    <text evidence="7">The sequence shown here is derived from an EMBL/GenBank/DDBJ whole genome shotgun (WGS) entry which is preliminary data.</text>
</comment>
<evidence type="ECO:0000256" key="3">
    <source>
        <dbReference type="ARBA" id="ARBA00022827"/>
    </source>
</evidence>
<reference evidence="7 8" key="1">
    <citation type="submission" date="2018-10" db="EMBL/GenBank/DDBJ databases">
        <title>Phylogenomics of Brevibacillus.</title>
        <authorList>
            <person name="Dunlap C."/>
        </authorList>
    </citation>
    <scope>NUCLEOTIDE SEQUENCE [LARGE SCALE GENOMIC DNA]</scope>
    <source>
        <strain evidence="7 8">JCM 15716</strain>
    </source>
</reference>
<organism evidence="7 8">
    <name type="scientific">Brevibacillus fluminis</name>
    <dbReference type="NCBI Taxonomy" id="511487"/>
    <lineage>
        <taxon>Bacteria</taxon>
        <taxon>Bacillati</taxon>
        <taxon>Bacillota</taxon>
        <taxon>Bacilli</taxon>
        <taxon>Bacillales</taxon>
        <taxon>Paenibacillaceae</taxon>
        <taxon>Brevibacillus</taxon>
    </lineage>
</organism>
<dbReference type="InterPro" id="IPR051691">
    <property type="entry name" value="Metab_Enz_Cyan_OpOx_G3PDH"/>
</dbReference>
<evidence type="ECO:0000313" key="7">
    <source>
        <dbReference type="EMBL" id="RNB87682.1"/>
    </source>
</evidence>
<dbReference type="InterPro" id="IPR023753">
    <property type="entry name" value="FAD/NAD-binding_dom"/>
</dbReference>
<dbReference type="InterPro" id="IPR036188">
    <property type="entry name" value="FAD/NAD-bd_sf"/>
</dbReference>
<evidence type="ECO:0000256" key="4">
    <source>
        <dbReference type="ARBA" id="ARBA00023002"/>
    </source>
</evidence>
<evidence type="ECO:0000259" key="6">
    <source>
        <dbReference type="Pfam" id="PF07992"/>
    </source>
</evidence>
<keyword evidence="3" id="KW-0274">FAD</keyword>
<dbReference type="PANTHER" id="PTHR42949">
    <property type="entry name" value="ANAEROBIC GLYCEROL-3-PHOSPHATE DEHYDROGENASE SUBUNIT B"/>
    <property type="match status" value="1"/>
</dbReference>
<comment type="cofactor">
    <cofactor evidence="1">
        <name>FAD</name>
        <dbReference type="ChEBI" id="CHEBI:57692"/>
    </cofactor>
</comment>
<feature type="domain" description="FAD/NAD(P)-binding" evidence="6">
    <location>
        <begin position="38"/>
        <end position="212"/>
    </location>
</feature>
<accession>A0A3M8DHV5</accession>
<dbReference type="PRINTS" id="PR00368">
    <property type="entry name" value="FADPNR"/>
</dbReference>
<evidence type="ECO:0000259" key="5">
    <source>
        <dbReference type="Pfam" id="PF01134"/>
    </source>
</evidence>
<proteinExistence type="predicted"/>
<keyword evidence="8" id="KW-1185">Reference proteome</keyword>
<name>A0A3M8DHV5_9BACL</name>
<protein>
    <submittedName>
        <fullName evidence="7">FAD-binding protein</fullName>
    </submittedName>
</protein>
<keyword evidence="4" id="KW-0560">Oxidoreductase</keyword>
<dbReference type="Pfam" id="PF07992">
    <property type="entry name" value="Pyr_redox_2"/>
    <property type="match status" value="1"/>
</dbReference>
<sequence>MNAAYIWTERGRFVPASHLLKRECALHQRKGGQAVKVDVAVIGGGPAGLTAAKEIASHGGSVVVVDENSTFGGKLLGQLHEEPGGNNWWKGGEIAAKLVEETKAAGATLMPQTQVWGLETGWTVHIADTRNRELPFRAIQAKAVLLATGAVEKPLAMPGWTLPGVMTVGAAQVLTNVNRVKPGKRVIIAGVDVLSLTIARAMKLAGVELVGIVLPGRSEFSQGRSNPLELLKQLQSMTHLAPNPLLRAGGAVLGSSLGIQLAAHFFPRGGVKVWGIPIQLKKALVAIHGDEQVTHAEIASIDAAGQIIPGTSTAVPVDAVCLSGGLTPLGELAATAGCQFVRIDGLNGAVPLHNQAMETTVRNLYVAGNITGIEGAKIAMVQGKVAGLNMCRQLGIGHVGEQDVQTAIQKVEATRETSDIQFHLNIKEARIQLQSLWEQNRPLHA</sequence>
<dbReference type="Gene3D" id="3.50.50.60">
    <property type="entry name" value="FAD/NAD(P)-binding domain"/>
    <property type="match status" value="2"/>
</dbReference>
<evidence type="ECO:0000256" key="1">
    <source>
        <dbReference type="ARBA" id="ARBA00001974"/>
    </source>
</evidence>
<gene>
    <name evidence="7" type="ORF">EDM56_14000</name>
</gene>
<evidence type="ECO:0000313" key="8">
    <source>
        <dbReference type="Proteomes" id="UP000271031"/>
    </source>
</evidence>
<dbReference type="EMBL" id="RHHQ01000011">
    <property type="protein sequence ID" value="RNB87682.1"/>
    <property type="molecule type" value="Genomic_DNA"/>
</dbReference>
<feature type="domain" description="MnmG N-terminal" evidence="5">
    <location>
        <begin position="353"/>
        <end position="393"/>
    </location>
</feature>
<dbReference type="InterPro" id="IPR040131">
    <property type="entry name" value="MnmG_N"/>
</dbReference>
<keyword evidence="2" id="KW-0285">Flavoprotein</keyword>
<dbReference type="Pfam" id="PF01134">
    <property type="entry name" value="GIDA"/>
    <property type="match status" value="1"/>
</dbReference>
<dbReference type="OrthoDB" id="9776839at2"/>
<evidence type="ECO:0000256" key="2">
    <source>
        <dbReference type="ARBA" id="ARBA00022630"/>
    </source>
</evidence>